<accession>A0A927C346</accession>
<protein>
    <submittedName>
        <fullName evidence="1">DUF934 domain-containing protein</fullName>
    </submittedName>
</protein>
<gene>
    <name evidence="1" type="ORF">IB286_08010</name>
</gene>
<proteinExistence type="predicted"/>
<dbReference type="Pfam" id="PF06073">
    <property type="entry name" value="DUF934"/>
    <property type="match status" value="1"/>
</dbReference>
<name>A0A927C346_9GAMM</name>
<reference evidence="1" key="1">
    <citation type="submission" date="2020-09" db="EMBL/GenBank/DDBJ databases">
        <authorList>
            <person name="Yoon J.-W."/>
        </authorList>
    </citation>
    <scope>NUCLEOTIDE SEQUENCE</scope>
    <source>
        <strain evidence="1">KMU-158</strain>
    </source>
</reference>
<dbReference type="Proteomes" id="UP000610558">
    <property type="component" value="Unassembled WGS sequence"/>
</dbReference>
<dbReference type="RefSeq" id="WP_190764344.1">
    <property type="nucleotide sequence ID" value="NZ_JACXLD010000004.1"/>
</dbReference>
<organism evidence="1 2">
    <name type="scientific">Spongiibacter pelagi</name>
    <dbReference type="NCBI Taxonomy" id="2760804"/>
    <lineage>
        <taxon>Bacteria</taxon>
        <taxon>Pseudomonadati</taxon>
        <taxon>Pseudomonadota</taxon>
        <taxon>Gammaproteobacteria</taxon>
        <taxon>Cellvibrionales</taxon>
        <taxon>Spongiibacteraceae</taxon>
        <taxon>Spongiibacter</taxon>
    </lineage>
</organism>
<evidence type="ECO:0000313" key="1">
    <source>
        <dbReference type="EMBL" id="MBD2858957.1"/>
    </source>
</evidence>
<comment type="caution">
    <text evidence="1">The sequence shown here is derived from an EMBL/GenBank/DDBJ whole genome shotgun (WGS) entry which is preliminary data.</text>
</comment>
<dbReference type="EMBL" id="JACXLD010000004">
    <property type="protein sequence ID" value="MBD2858957.1"/>
    <property type="molecule type" value="Genomic_DNA"/>
</dbReference>
<sequence length="168" mass="18885">MPKIIKNREIFEDSWQVWRDTENLPSQGRVIVSLKLWQEHKAALAALGEVGVFLCNESPKALSEDLSELALIAVDFPVFSDGRGFSYARELREQLGYTGELRAIGGFIRDQLCYLARVGFNAFALENEVLEEAIVSLDDFTEFYQASPNAPQPLYLRRSLAIAQDQAA</sequence>
<dbReference type="InterPro" id="IPR008318">
    <property type="entry name" value="UCP030820"/>
</dbReference>
<dbReference type="PIRSF" id="PIRSF030820">
    <property type="entry name" value="UCP030820"/>
    <property type="match status" value="1"/>
</dbReference>
<keyword evidence="2" id="KW-1185">Reference proteome</keyword>
<dbReference type="AlphaFoldDB" id="A0A927C346"/>
<evidence type="ECO:0000313" key="2">
    <source>
        <dbReference type="Proteomes" id="UP000610558"/>
    </source>
</evidence>